<dbReference type="PANTHER" id="PTHR43222">
    <property type="entry name" value="NUDIX HYDROLASE 23"/>
    <property type="match status" value="1"/>
</dbReference>
<evidence type="ECO:0000313" key="3">
    <source>
        <dbReference type="Proteomes" id="UP000034492"/>
    </source>
</evidence>
<dbReference type="PANTHER" id="PTHR43222:SF2">
    <property type="entry name" value="NUDIX HYDROLASE 23, CHLOROPLASTIC"/>
    <property type="match status" value="1"/>
</dbReference>
<name>A0A0G0F6C2_9BACT</name>
<reference evidence="2 3" key="1">
    <citation type="journal article" date="2015" name="Nature">
        <title>rRNA introns, odd ribosomes, and small enigmatic genomes across a large radiation of phyla.</title>
        <authorList>
            <person name="Brown C.T."/>
            <person name="Hug L.A."/>
            <person name="Thomas B.C."/>
            <person name="Sharon I."/>
            <person name="Castelle C.J."/>
            <person name="Singh A."/>
            <person name="Wilkins M.J."/>
            <person name="Williams K.H."/>
            <person name="Banfield J.F."/>
        </authorList>
    </citation>
    <scope>NUCLEOTIDE SEQUENCE [LARGE SCALE GENOMIC DNA]</scope>
</reference>
<evidence type="ECO:0000259" key="1">
    <source>
        <dbReference type="PROSITE" id="PS51462"/>
    </source>
</evidence>
<dbReference type="CDD" id="cd04681">
    <property type="entry name" value="NUDIX_Hydrolase"/>
    <property type="match status" value="1"/>
</dbReference>
<dbReference type="Proteomes" id="UP000034492">
    <property type="component" value="Unassembled WGS sequence"/>
</dbReference>
<accession>A0A0G0F6C2</accession>
<organism evidence="2 3">
    <name type="scientific">Candidatus Daviesbacteria bacterium GW2011_GWB1_36_5</name>
    <dbReference type="NCBI Taxonomy" id="1618426"/>
    <lineage>
        <taxon>Bacteria</taxon>
        <taxon>Candidatus Daviesiibacteriota</taxon>
    </lineage>
</organism>
<sequence length="171" mass="19850">MKLLHHHYNFCSRCKGDLEEKSEKLLVCKKCKFHFYINPIPCNGLILENAQGEIVLIRRKYDPGKGMLDVPGGFVDIDENFDQSLVREIKEELGFELKDFKYLGSYKGRYLFQGINYYTVCATYTAKVLKEEFQALDDVGEIVKFKPNEIPMEEIAFQAVKDALSDYLKKK</sequence>
<feature type="domain" description="Nudix hydrolase" evidence="1">
    <location>
        <begin position="38"/>
        <end position="170"/>
    </location>
</feature>
<dbReference type="PROSITE" id="PS51462">
    <property type="entry name" value="NUDIX"/>
    <property type="match status" value="1"/>
</dbReference>
<dbReference type="InterPro" id="IPR000086">
    <property type="entry name" value="NUDIX_hydrolase_dom"/>
</dbReference>
<dbReference type="AlphaFoldDB" id="A0A0G0F6C2"/>
<comment type="caution">
    <text evidence="2">The sequence shown here is derived from an EMBL/GenBank/DDBJ whole genome shotgun (WGS) entry which is preliminary data.</text>
</comment>
<evidence type="ECO:0000313" key="2">
    <source>
        <dbReference type="EMBL" id="KKQ09070.1"/>
    </source>
</evidence>
<gene>
    <name evidence="2" type="ORF">US19_C0017G0015</name>
</gene>
<dbReference type="EMBL" id="LBSA01000017">
    <property type="protein sequence ID" value="KKQ09070.1"/>
    <property type="molecule type" value="Genomic_DNA"/>
</dbReference>
<dbReference type="Pfam" id="PF00293">
    <property type="entry name" value="NUDIX"/>
    <property type="match status" value="1"/>
</dbReference>
<dbReference type="SUPFAM" id="SSF55811">
    <property type="entry name" value="Nudix"/>
    <property type="match status" value="1"/>
</dbReference>
<dbReference type="InterPro" id="IPR015797">
    <property type="entry name" value="NUDIX_hydrolase-like_dom_sf"/>
</dbReference>
<dbReference type="Gene3D" id="3.90.79.10">
    <property type="entry name" value="Nucleoside Triphosphate Pyrophosphohydrolase"/>
    <property type="match status" value="1"/>
</dbReference>
<protein>
    <submittedName>
        <fullName evidence="2">MutT/NUDIX family protein</fullName>
    </submittedName>
</protein>
<proteinExistence type="predicted"/>